<accession>A0A914DAD2</accession>
<dbReference type="SUPFAM" id="SSF53649">
    <property type="entry name" value="Alkaline phosphatase-like"/>
    <property type="match status" value="1"/>
</dbReference>
<evidence type="ECO:0000313" key="2">
    <source>
        <dbReference type="Proteomes" id="UP000887540"/>
    </source>
</evidence>
<reference evidence="3" key="1">
    <citation type="submission" date="2022-11" db="UniProtKB">
        <authorList>
            <consortium name="WormBaseParasite"/>
        </authorList>
    </citation>
    <scope>IDENTIFICATION</scope>
</reference>
<keyword evidence="2" id="KW-1185">Reference proteome</keyword>
<dbReference type="PANTHER" id="PTHR10151">
    <property type="entry name" value="ECTONUCLEOTIDE PYROPHOSPHATASE/PHOSPHODIESTERASE"/>
    <property type="match status" value="1"/>
</dbReference>
<sequence length="478" mass="55111">MASEMMMIWRLTTLFLLFPSISATNRPPLGQNLIVLLIDGYGAELFNRTNARIQGGTQTLISNGVQAEYLKPVFPTQSYPNWFSLATGLYVENHNFTSDFMYNEESDVLFQRDEGENDTDYRWWITGSQPIWYTIGKADIDIHCYWFSHCHRPHGDMIVHVPHERRHSFKEQQNIDLLSHLPKMLKHIKKYQPYKQQLILMRYNGVANALRLHGEDSAVTSQALNQADQLVQKLQDEMDTHGLLDSTNLIVLSDHGLLKVDEEEQFYLEECLSDLSRVKRVANSLAMMQVFPAEGEEDTVFFELKTCDQWAPLGDYDGEESQLVNVYRAHEIPERFHWKNARFLAPIVIFTKPGTILLTRQQIPSTDVSEADGRKFKMASGWDNENPAMQGFFLARGPAFKENVQVEPLETVDVYQLILNIMGVQPPHEHNGTWANVEDMLADGWEMRSTESQSFAQRNTFNWLSFSIMLIISFLLYA</sequence>
<dbReference type="InterPro" id="IPR017850">
    <property type="entry name" value="Alkaline_phosphatase_core_sf"/>
</dbReference>
<feature type="chain" id="PRO_5038046574" evidence="1">
    <location>
        <begin position="24"/>
        <end position="478"/>
    </location>
</feature>
<organism evidence="2 3">
    <name type="scientific">Acrobeloides nanus</name>
    <dbReference type="NCBI Taxonomy" id="290746"/>
    <lineage>
        <taxon>Eukaryota</taxon>
        <taxon>Metazoa</taxon>
        <taxon>Ecdysozoa</taxon>
        <taxon>Nematoda</taxon>
        <taxon>Chromadorea</taxon>
        <taxon>Rhabditida</taxon>
        <taxon>Tylenchina</taxon>
        <taxon>Cephalobomorpha</taxon>
        <taxon>Cephaloboidea</taxon>
        <taxon>Cephalobidae</taxon>
        <taxon>Acrobeloides</taxon>
    </lineage>
</organism>
<dbReference type="CDD" id="cd16018">
    <property type="entry name" value="Enpp"/>
    <property type="match status" value="1"/>
</dbReference>
<evidence type="ECO:0000256" key="1">
    <source>
        <dbReference type="SAM" id="SignalP"/>
    </source>
</evidence>
<feature type="signal peptide" evidence="1">
    <location>
        <begin position="1"/>
        <end position="23"/>
    </location>
</feature>
<dbReference type="Pfam" id="PF01663">
    <property type="entry name" value="Phosphodiest"/>
    <property type="match status" value="1"/>
</dbReference>
<dbReference type="Gene3D" id="3.40.720.10">
    <property type="entry name" value="Alkaline Phosphatase, subunit A"/>
    <property type="match status" value="1"/>
</dbReference>
<dbReference type="Proteomes" id="UP000887540">
    <property type="component" value="Unplaced"/>
</dbReference>
<evidence type="ECO:0000313" key="3">
    <source>
        <dbReference type="WBParaSite" id="ACRNAN_scaffold2064.g20870.t1"/>
    </source>
</evidence>
<dbReference type="PANTHER" id="PTHR10151:SF111">
    <property type="entry name" value="CHOLINE-SPECIFIC GLYCEROPHOSPHODIESTER PHOSPHODIESTERASE"/>
    <property type="match status" value="1"/>
</dbReference>
<proteinExistence type="predicted"/>
<dbReference type="AlphaFoldDB" id="A0A914DAD2"/>
<dbReference type="InterPro" id="IPR002591">
    <property type="entry name" value="Phosphodiest/P_Trfase"/>
</dbReference>
<protein>
    <submittedName>
        <fullName evidence="3">Uncharacterized protein</fullName>
    </submittedName>
</protein>
<keyword evidence="1" id="KW-0732">Signal</keyword>
<dbReference type="WBParaSite" id="ACRNAN_scaffold2064.g20870.t1">
    <property type="protein sequence ID" value="ACRNAN_scaffold2064.g20870.t1"/>
    <property type="gene ID" value="ACRNAN_scaffold2064.g20870"/>
</dbReference>
<name>A0A914DAD2_9BILA</name>